<dbReference type="AlphaFoldDB" id="A0AAW1UBY5"/>
<proteinExistence type="predicted"/>
<evidence type="ECO:0000256" key="1">
    <source>
        <dbReference type="SAM" id="SignalP"/>
    </source>
</evidence>
<gene>
    <name evidence="2" type="ORF">WA026_015016</name>
</gene>
<reference evidence="2 3" key="1">
    <citation type="submission" date="2023-03" db="EMBL/GenBank/DDBJ databases">
        <title>Genome insight into feeding habits of ladybird beetles.</title>
        <authorList>
            <person name="Li H.-S."/>
            <person name="Huang Y.-H."/>
            <person name="Pang H."/>
        </authorList>
    </citation>
    <scope>NUCLEOTIDE SEQUENCE [LARGE SCALE GENOMIC DNA]</scope>
    <source>
        <strain evidence="2">SYSU_2023b</strain>
        <tissue evidence="2">Whole body</tissue>
    </source>
</reference>
<keyword evidence="1" id="KW-0732">Signal</keyword>
<organism evidence="2 3">
    <name type="scientific">Henosepilachna vigintioctopunctata</name>
    <dbReference type="NCBI Taxonomy" id="420089"/>
    <lineage>
        <taxon>Eukaryota</taxon>
        <taxon>Metazoa</taxon>
        <taxon>Ecdysozoa</taxon>
        <taxon>Arthropoda</taxon>
        <taxon>Hexapoda</taxon>
        <taxon>Insecta</taxon>
        <taxon>Pterygota</taxon>
        <taxon>Neoptera</taxon>
        <taxon>Endopterygota</taxon>
        <taxon>Coleoptera</taxon>
        <taxon>Polyphaga</taxon>
        <taxon>Cucujiformia</taxon>
        <taxon>Coccinelloidea</taxon>
        <taxon>Coccinellidae</taxon>
        <taxon>Epilachninae</taxon>
        <taxon>Epilachnini</taxon>
        <taxon>Henosepilachna</taxon>
    </lineage>
</organism>
<feature type="signal peptide" evidence="1">
    <location>
        <begin position="1"/>
        <end position="20"/>
    </location>
</feature>
<evidence type="ECO:0000313" key="2">
    <source>
        <dbReference type="EMBL" id="KAK9876779.1"/>
    </source>
</evidence>
<name>A0AAW1UBY5_9CUCU</name>
<protein>
    <submittedName>
        <fullName evidence="2">Uncharacterized protein</fullName>
    </submittedName>
</protein>
<keyword evidence="3" id="KW-1185">Reference proteome</keyword>
<dbReference type="EMBL" id="JARQZJ010000038">
    <property type="protein sequence ID" value="KAK9876779.1"/>
    <property type="molecule type" value="Genomic_DNA"/>
</dbReference>
<feature type="chain" id="PRO_5044024996" evidence="1">
    <location>
        <begin position="21"/>
        <end position="97"/>
    </location>
</feature>
<comment type="caution">
    <text evidence="2">The sequence shown here is derived from an EMBL/GenBank/DDBJ whole genome shotgun (WGS) entry which is preliminary data.</text>
</comment>
<dbReference type="Proteomes" id="UP001431783">
    <property type="component" value="Unassembled WGS sequence"/>
</dbReference>
<accession>A0AAW1UBY5</accession>
<sequence>MYKATIIALFVMTLCALSTSSPVPQEDPVGIFPRDGDSVGLGSLLFPELFASKALSNRPPIIIPIPIPIPVGPEVFQNLPDIPKVLKRIFDNFIKGQ</sequence>
<evidence type="ECO:0000313" key="3">
    <source>
        <dbReference type="Proteomes" id="UP001431783"/>
    </source>
</evidence>